<dbReference type="GO" id="GO:0007032">
    <property type="term" value="P:endosome organization"/>
    <property type="evidence" value="ECO:0007669"/>
    <property type="project" value="TreeGrafter"/>
</dbReference>
<dbReference type="GO" id="GO:0005765">
    <property type="term" value="C:lysosomal membrane"/>
    <property type="evidence" value="ECO:0007669"/>
    <property type="project" value="TreeGrafter"/>
</dbReference>
<evidence type="ECO:0000256" key="7">
    <source>
        <dbReference type="SAM" id="Phobius"/>
    </source>
</evidence>
<dbReference type="GO" id="GO:0004430">
    <property type="term" value="F:1-phosphatidylinositol 4-kinase activity"/>
    <property type="evidence" value="ECO:0007669"/>
    <property type="project" value="UniProtKB-UniRule"/>
</dbReference>
<dbReference type="PANTHER" id="PTHR12865:SF1">
    <property type="entry name" value="PHOSPHATIDYLINOSITOL 4-KINASE TYPE 2"/>
    <property type="match status" value="1"/>
</dbReference>
<evidence type="ECO:0000313" key="9">
    <source>
        <dbReference type="WBParaSite" id="GPLIN_000148500"/>
    </source>
</evidence>
<accession>A0A183BLK0</accession>
<keyword evidence="5 7" id="KW-0472">Membrane</keyword>
<keyword evidence="2 5" id="KW-0547">Nucleotide-binding</keyword>
<dbReference type="Proteomes" id="UP000050741">
    <property type="component" value="Unassembled WGS sequence"/>
</dbReference>
<keyword evidence="1 5" id="KW-0808">Transferase</keyword>
<evidence type="ECO:0000256" key="6">
    <source>
        <dbReference type="SAM" id="MobiDB-lite"/>
    </source>
</evidence>
<dbReference type="GO" id="GO:0005802">
    <property type="term" value="C:trans-Golgi network"/>
    <property type="evidence" value="ECO:0007669"/>
    <property type="project" value="TreeGrafter"/>
</dbReference>
<feature type="compositionally biased region" description="Polar residues" evidence="6">
    <location>
        <begin position="449"/>
        <end position="461"/>
    </location>
</feature>
<evidence type="ECO:0000256" key="1">
    <source>
        <dbReference type="ARBA" id="ARBA00022679"/>
    </source>
</evidence>
<comment type="catalytic activity">
    <reaction evidence="5">
        <text>a 1,2-diacyl-sn-glycero-3-phospho-(1D-myo-inositol) + ATP = a 1,2-diacyl-sn-glycero-3-phospho-(1D-myo-inositol 4-phosphate) + ADP + H(+)</text>
        <dbReference type="Rhea" id="RHEA:19877"/>
        <dbReference type="ChEBI" id="CHEBI:15378"/>
        <dbReference type="ChEBI" id="CHEBI:30616"/>
        <dbReference type="ChEBI" id="CHEBI:57880"/>
        <dbReference type="ChEBI" id="CHEBI:58178"/>
        <dbReference type="ChEBI" id="CHEBI:456216"/>
        <dbReference type="EC" id="2.7.1.67"/>
    </reaction>
</comment>
<dbReference type="GO" id="GO:0005524">
    <property type="term" value="F:ATP binding"/>
    <property type="evidence" value="ECO:0007669"/>
    <property type="project" value="UniProtKB-UniRule"/>
</dbReference>
<evidence type="ECO:0000256" key="2">
    <source>
        <dbReference type="ARBA" id="ARBA00022741"/>
    </source>
</evidence>
<dbReference type="GO" id="GO:0007030">
    <property type="term" value="P:Golgi organization"/>
    <property type="evidence" value="ECO:0007669"/>
    <property type="project" value="TreeGrafter"/>
</dbReference>
<comment type="similarity">
    <text evidence="5">Belongs to the PI3/PI4-kinase family. Type II PI4K subfamily.</text>
</comment>
<proteinExistence type="inferred from homology"/>
<keyword evidence="7" id="KW-0812">Transmembrane</keyword>
<dbReference type="PANTHER" id="PTHR12865">
    <property type="entry name" value="PHOSPHATIDYLINOSITOL 4-KINASE TYPE-II"/>
    <property type="match status" value="1"/>
</dbReference>
<protein>
    <recommendedName>
        <fullName evidence="5">Phosphatidylinositol 4-kinase type 2</fullName>
        <ecNumber evidence="5">2.7.1.67</ecNumber>
    </recommendedName>
</protein>
<feature type="compositionally biased region" description="Basic and acidic residues" evidence="6">
    <location>
        <begin position="223"/>
        <end position="263"/>
    </location>
</feature>
<name>A0A183BLK0_GLOPA</name>
<feature type="compositionally biased region" description="Polar residues" evidence="6">
    <location>
        <begin position="290"/>
        <end position="308"/>
    </location>
</feature>
<dbReference type="GO" id="GO:0005886">
    <property type="term" value="C:plasma membrane"/>
    <property type="evidence" value="ECO:0007669"/>
    <property type="project" value="TreeGrafter"/>
</dbReference>
<sequence length="569" mass="63953">MFVEKVLRKAETVHGREASACLLLVIHIQQLFMRQLHFLLRFLFCLINVTTGCFFPMTVVPIPTDPSLTNALSTSSPFYYITRECSSSPSSPRAQQKMESFSNNRITNCNYGNDREELSYFERKRKMAVIHRQQRTQPYHHPLPERLQPLTSGQDDLRNSDVLAKWVAVFLPKPEPPRFFRPLCARLSRQQNRLREDQAAYARRCAEHVEEVRARLAMSVSEVRAEQKTALRELRQQRKRGGTERRREESGKEQQQRNGKEDGAGDSGNGRPRSTKPSSTSHTPTDHQRTSQASTSMLPTTEDGTSTKTMAENNAKMGNKMLLVPVSDGHQSLSPPFFSPPLLLLTPPCTTRATAQTVASSTAQRGHMRDQRKAATAVIAQQHRIPTAVTTATRPQQLELANESCEEYDNDDETAVLIKEPKNPKHFKKAERTPLLGHSSAGRAVEENLGTSSARMTTDSQPSDDEIHRICNEQYGSTSGNDFAACLVEAIRAINRGIYPERIAQGSSGSYFVKNLQGEKIGVFKPKNEEPYGSLNPKWVKWAHKLLCPCCFGRSCLVPNQAGFFCCYI</sequence>
<reference evidence="8" key="2">
    <citation type="submission" date="2014-05" db="EMBL/GenBank/DDBJ databases">
        <title>The genome and life-stage specific transcriptomes of Globodera pallida elucidate key aspects of plant parasitism by a cyst nematode.</title>
        <authorList>
            <person name="Cotton J.A."/>
            <person name="Lilley C.J."/>
            <person name="Jones L.M."/>
            <person name="Kikuchi T."/>
            <person name="Reid A.J."/>
            <person name="Thorpe P."/>
            <person name="Tsai I.J."/>
            <person name="Beasley H."/>
            <person name="Blok V."/>
            <person name="Cock P.J.A."/>
            <person name="Van den Akker S.E."/>
            <person name="Holroyd N."/>
            <person name="Hunt M."/>
            <person name="Mantelin S."/>
            <person name="Naghra H."/>
            <person name="Pain A."/>
            <person name="Palomares-Rius J.E."/>
            <person name="Zarowiecki M."/>
            <person name="Berriman M."/>
            <person name="Jones J.T."/>
            <person name="Urwin P.E."/>
        </authorList>
    </citation>
    <scope>NUCLEOTIDE SEQUENCE [LARGE SCALE GENOMIC DNA]</scope>
    <source>
        <strain evidence="8">Lindley</strain>
    </source>
</reference>
<feature type="region of interest" description="Disordered" evidence="6">
    <location>
        <begin position="439"/>
        <end position="465"/>
    </location>
</feature>
<evidence type="ECO:0000256" key="4">
    <source>
        <dbReference type="ARBA" id="ARBA00022840"/>
    </source>
</evidence>
<dbReference type="WBParaSite" id="GPLIN_000148500">
    <property type="protein sequence ID" value="GPLIN_000148500"/>
    <property type="gene ID" value="GPLIN_000148500"/>
</dbReference>
<comment type="subcellular location">
    <subcellularLocation>
        <location evidence="5">Membrane</location>
        <topology evidence="5">Peripheral membrane protein</topology>
    </subcellularLocation>
</comment>
<keyword evidence="8" id="KW-1185">Reference proteome</keyword>
<dbReference type="EC" id="2.7.1.67" evidence="5"/>
<evidence type="ECO:0000256" key="3">
    <source>
        <dbReference type="ARBA" id="ARBA00022777"/>
    </source>
</evidence>
<keyword evidence="7" id="KW-1133">Transmembrane helix</keyword>
<reference evidence="8" key="1">
    <citation type="submission" date="2013-12" db="EMBL/GenBank/DDBJ databases">
        <authorList>
            <person name="Aslett M."/>
        </authorList>
    </citation>
    <scope>NUCLEOTIDE SEQUENCE [LARGE SCALE GENOMIC DNA]</scope>
    <source>
        <strain evidence="8">Lindley</strain>
    </source>
</reference>
<evidence type="ECO:0000256" key="5">
    <source>
        <dbReference type="RuleBase" id="RU367084"/>
    </source>
</evidence>
<evidence type="ECO:0000313" key="8">
    <source>
        <dbReference type="Proteomes" id="UP000050741"/>
    </source>
</evidence>
<organism evidence="8 9">
    <name type="scientific">Globodera pallida</name>
    <name type="common">Potato cyst nematode worm</name>
    <name type="synonym">Heterodera pallida</name>
    <dbReference type="NCBI Taxonomy" id="36090"/>
    <lineage>
        <taxon>Eukaryota</taxon>
        <taxon>Metazoa</taxon>
        <taxon>Ecdysozoa</taxon>
        <taxon>Nematoda</taxon>
        <taxon>Chromadorea</taxon>
        <taxon>Rhabditida</taxon>
        <taxon>Tylenchina</taxon>
        <taxon>Tylenchomorpha</taxon>
        <taxon>Tylenchoidea</taxon>
        <taxon>Heteroderidae</taxon>
        <taxon>Heteroderinae</taxon>
        <taxon>Globodera</taxon>
    </lineage>
</organism>
<feature type="transmembrane region" description="Helical" evidence="7">
    <location>
        <begin position="38"/>
        <end position="57"/>
    </location>
</feature>
<keyword evidence="3 5" id="KW-0418">Kinase</keyword>
<dbReference type="InterPro" id="IPR039756">
    <property type="entry name" value="Lsb6/PI4K2"/>
</dbReference>
<dbReference type="AlphaFoldDB" id="A0A183BLK0"/>
<keyword evidence="4 5" id="KW-0067">ATP-binding</keyword>
<dbReference type="GO" id="GO:0005768">
    <property type="term" value="C:endosome"/>
    <property type="evidence" value="ECO:0007669"/>
    <property type="project" value="TreeGrafter"/>
</dbReference>
<feature type="region of interest" description="Disordered" evidence="6">
    <location>
        <begin position="219"/>
        <end position="308"/>
    </location>
</feature>
<reference evidence="9" key="3">
    <citation type="submission" date="2016-06" db="UniProtKB">
        <authorList>
            <consortium name="WormBaseParasite"/>
        </authorList>
    </citation>
    <scope>IDENTIFICATION</scope>
</reference>
<dbReference type="GO" id="GO:0046854">
    <property type="term" value="P:phosphatidylinositol phosphate biosynthetic process"/>
    <property type="evidence" value="ECO:0007669"/>
    <property type="project" value="UniProtKB-UniRule"/>
</dbReference>